<feature type="compositionally biased region" description="Low complexity" evidence="2">
    <location>
        <begin position="863"/>
        <end position="892"/>
    </location>
</feature>
<feature type="region of interest" description="Disordered" evidence="2">
    <location>
        <begin position="724"/>
        <end position="922"/>
    </location>
</feature>
<evidence type="ECO:0000256" key="2">
    <source>
        <dbReference type="SAM" id="MobiDB-lite"/>
    </source>
</evidence>
<feature type="region of interest" description="Disordered" evidence="2">
    <location>
        <begin position="1"/>
        <end position="20"/>
    </location>
</feature>
<feature type="compositionally biased region" description="Pro residues" evidence="2">
    <location>
        <begin position="837"/>
        <end position="862"/>
    </location>
</feature>
<keyword evidence="5" id="KW-1185">Reference proteome</keyword>
<accession>A0A1G9QQK3</accession>
<dbReference type="Proteomes" id="UP000198683">
    <property type="component" value="Unassembled WGS sequence"/>
</dbReference>
<keyword evidence="1" id="KW-0945">Host-virus interaction</keyword>
<dbReference type="EMBL" id="FNFB01000040">
    <property type="protein sequence ID" value="SDM13121.1"/>
    <property type="molecule type" value="Genomic_DNA"/>
</dbReference>
<name>A0A1G9QQK3_9ACTN</name>
<dbReference type="PANTHER" id="PTHR13037">
    <property type="entry name" value="FORMIN"/>
    <property type="match status" value="1"/>
</dbReference>
<proteinExistence type="predicted"/>
<feature type="transmembrane region" description="Helical" evidence="3">
    <location>
        <begin position="172"/>
        <end position="201"/>
    </location>
</feature>
<evidence type="ECO:0000313" key="4">
    <source>
        <dbReference type="EMBL" id="SDM13121.1"/>
    </source>
</evidence>
<sequence>MPRPTDWDALGLGTDPTPGDPDRIDQLARSMAELGSVARDIDDALNTVLAKTGDGAWMGKTADALREKIEGPLRDFVRSIAEAFEGSSQTLVLYSSAMREQQARADNALSQGRGLTSEDDLPQRDGYAATARQAGDAMADAASSAAAKVSALARGIKQPVSDCDLFWEAFQWLAILLIVPALILGGPAALVAIGANLTLFIKTAVDFSQGKAGLLDLFLSGLGLIAPTTKAIPIFKLISAGAKLTWQGLRAFGIGAFNFFRGMFTGGGLRDIAIIPGLRNFTSLAGTWIKSGGLWVMAPLTRMPSFTAVIRTGGLVAIDGIRAVPGVIRAVPPAIARGAVATWNGAGRAITTGLNLAGRGLTATWNFTVSQLGGARVLRLILPVDAGEISRFGLREALRLGFVERGLMGRNVFGAPLLNAGGRSAAAAAPPNLHSTGSLMDLPRPDLVRLELGDWSGMRALDLNVGRANIGLASPTDFRVSNAFTDGLRFAPDAVRRVDALLDTPISQLNAVRVGDWALGARTEPGLGVSAHLTALPNEGPAFAGTQGLSTLQNPAGLNALTTLQPPANLQNVAALQTSTNLHVPANLQNPTGLHGLATVQPPAGLHGAAQSSAGLHGLAAVEAPAGLHVPAGLQSTGGLHGLADGGSVSVSSLSTTHASVPGIAHAGGSGTSVNSALDLLFPSSMNRADAPVFGTGAHLSEPSTQARVAHNVTLHLDEYAPARGANVPTQPTPPPAAVSQTSPPPTFTPHTGTTTTTPAVPSPSVSTAAPPSVTPAVPSPMVSSHAASSAVGVSATPPAVPHGNAGEGRATSALNLLDGPDFPTLAGAPGKARTATPPPAVATGATPPPAAMTVSAPPPAPVHTAPTPQTSAAAGSTPPPSVTSTASVPPGSAGGVVEAPPSVVGGGARSGGGGHTGLSGPEIQRLWAKDADAVHALFGRADDPARPARIEAWGDLVRARGERASADTLVRSIDTLVGSGSTPSPLHLRARQALDAADARVARSIDRLADLGVDVGRIDRQLAGLSDESIRNRPRIDAAGNGLNDTHPAPNPTPHAPAGPIQHGPVPAAPTQHGPAPAGPSAPTQHGPTPAGPTQHGPVPPAAGSGHAGAAPASSHVGPQPLAPPASPPGLQLAGGAGRVVPDGQGRLVFADVNGRPVPGHTVTDTTNGLRVQNPQGGYRVFDATTGHLIEDAVHVRGQNGASLNQWVSVRHNGGAPTTHLVDVHGNPVPGHTVTDTASGPRVQDPQGSYRVFDATTGHLIEDAVHVRGQNGAHLDQWISVRHSGGAPTTHLLDAHGNPVAGLTVVRRADGNLQITDPANGNFVRHTPDGNHLETGSRLHAPGGDTYAVFTGTRAVGHLEDAAGQVLPNRVVTAVNGGGVRVAYDLRGSARHGEFQVHAADGTLTHSGFNVLKDGRRTDFQYTVDHTANTWSRQPHPGIQAPAGTNMFHHGHAEFSANGTDVRLLSSTGNPVEVFSRRAYPGGGVLDAFRRTDTVSFGPTTRTTTWAHFDDAGAMTAHGVRRFDTSGFAWRDVDHRGNLVHQYRDALDKGHVLAVEHGGEWRWHRFDAGGNELAHGVRRMDLDGGWTDTLPDGRLAQRQWGPGHLAKVADHYREYGFSPNGTRADTYKSQSKQGKDVGTRERLTDGGVLTTTRWSEQRPPLWVRKAMIKAAPPESLVRHLKTDNRFQLYTWTKEGAAQTGGVRYAGMDGRVFDLDATGRLVRFKGKLADGTELKVGDYATPVGTPPAHPSHLPWQAGGNRGYRVPLDNPGTGRPLWQDRFDDAGQVRVAREGFADGSVREYRRPPAVNPANGHLQGVDGPWVRLDAHGNLTGEQSLWIEQSGLVQRVSATGDIDSATWKWKSLSMNGTEIASGERLYFRGSNDIRLPWDDSFRDFDATGALIRERDMLGGGQYVDSWRTVDPVTGQERWFVEKFAKDGTRVSFGNGEQVRRWWNPDTRAWGDQRVGDARHFRDELRQPGSRPVVLREVPPHLSAQDGPLRVREYVPDSAPATPGAWKEFDHGTTVRERKALPGGGFLEKDAWRGQWRTYDVNGDIVAQRTDRGLVFEQVDGRLKLTGNEYDFRGPLTELRGWGRGLREANRMPWGGSVRLDTTLYREALDGVTGLPAPHGNRVSLGEAAYASYVKVLAKKVAIEFGQEFMLEFGANLAANGIVAAIQNKPFTGQDVLKSFANAAVGATVKTALSTGMHEIRGARWGEPKSVISNLDSGKHPQRRPFNHDKTWANEWGGNENPVRWRGGTYDFGFNAGLGAFTGWVNGSMNAAVWGVTGADGQTHKLTGGDAVLDGLVSGFGGLVTSGGTAVARNLFMMGAGGRFFHRQGFADFWLQMPFKIGEKVVNTAFLMPELRAAFNPPYLQAPPAENPPAQQ</sequence>
<feature type="compositionally biased region" description="Low complexity" evidence="2">
    <location>
        <begin position="749"/>
        <end position="798"/>
    </location>
</feature>
<feature type="region of interest" description="Disordered" evidence="2">
    <location>
        <begin position="1620"/>
        <end position="1640"/>
    </location>
</feature>
<gene>
    <name evidence="4" type="ORF">SAMN05421874_14016</name>
</gene>
<feature type="compositionally biased region" description="Low complexity" evidence="2">
    <location>
        <begin position="1103"/>
        <end position="1121"/>
    </location>
</feature>
<evidence type="ECO:0000313" key="5">
    <source>
        <dbReference type="Proteomes" id="UP000198683"/>
    </source>
</evidence>
<evidence type="ECO:0000256" key="3">
    <source>
        <dbReference type="SAM" id="Phobius"/>
    </source>
</evidence>
<evidence type="ECO:0008006" key="6">
    <source>
        <dbReference type="Google" id="ProtNLM"/>
    </source>
</evidence>
<feature type="compositionally biased region" description="Polar residues" evidence="2">
    <location>
        <begin position="1620"/>
        <end position="1633"/>
    </location>
</feature>
<dbReference type="OrthoDB" id="4333945at2"/>
<evidence type="ECO:0000256" key="1">
    <source>
        <dbReference type="ARBA" id="ARBA00022581"/>
    </source>
</evidence>
<dbReference type="PANTHER" id="PTHR13037:SF24">
    <property type="entry name" value="POLYCOMB PROTEIN PCL-RELATED"/>
    <property type="match status" value="1"/>
</dbReference>
<dbReference type="STRING" id="683260.SAMN05421874_14016"/>
<reference evidence="4 5" key="1">
    <citation type="submission" date="2016-10" db="EMBL/GenBank/DDBJ databases">
        <authorList>
            <person name="de Groot N.N."/>
        </authorList>
    </citation>
    <scope>NUCLEOTIDE SEQUENCE [LARGE SCALE GENOMIC DNA]</scope>
    <source>
        <strain evidence="4 5">CGMCC 4.5681</strain>
    </source>
</reference>
<protein>
    <recommendedName>
        <fullName evidence="6">RHS repeat-associated core domain-containing protein</fullName>
    </recommendedName>
</protein>
<keyword evidence="3" id="KW-0472">Membrane</keyword>
<feature type="compositionally biased region" description="Pro residues" evidence="2">
    <location>
        <begin position="731"/>
        <end position="748"/>
    </location>
</feature>
<keyword evidence="3" id="KW-1133">Transmembrane helix</keyword>
<dbReference type="RefSeq" id="WP_090773686.1">
    <property type="nucleotide sequence ID" value="NZ_FNFB01000040.1"/>
</dbReference>
<feature type="region of interest" description="Disordered" evidence="2">
    <location>
        <begin position="1030"/>
        <end position="1140"/>
    </location>
</feature>
<feature type="compositionally biased region" description="Gly residues" evidence="2">
    <location>
        <begin position="905"/>
        <end position="918"/>
    </location>
</feature>
<keyword evidence="3" id="KW-0812">Transmembrane</keyword>
<organism evidence="4 5">
    <name type="scientific">Nonomuraea maritima</name>
    <dbReference type="NCBI Taxonomy" id="683260"/>
    <lineage>
        <taxon>Bacteria</taxon>
        <taxon>Bacillati</taxon>
        <taxon>Actinomycetota</taxon>
        <taxon>Actinomycetes</taxon>
        <taxon>Streptosporangiales</taxon>
        <taxon>Streptosporangiaceae</taxon>
        <taxon>Nonomuraea</taxon>
    </lineage>
</organism>